<comment type="caution">
    <text evidence="1">The sequence shown here is derived from an EMBL/GenBank/DDBJ whole genome shotgun (WGS) entry which is preliminary data.</text>
</comment>
<evidence type="ECO:0000313" key="1">
    <source>
        <dbReference type="EMBL" id="MBA0693794.1"/>
    </source>
</evidence>
<dbReference type="EMBL" id="JABFAA010000010">
    <property type="protein sequence ID" value="MBA0693794.1"/>
    <property type="molecule type" value="Genomic_DNA"/>
</dbReference>
<organism evidence="1 2">
    <name type="scientific">Gossypium aridum</name>
    <name type="common">American cotton</name>
    <name type="synonym">Erioxylum aridum</name>
    <dbReference type="NCBI Taxonomy" id="34290"/>
    <lineage>
        <taxon>Eukaryota</taxon>
        <taxon>Viridiplantae</taxon>
        <taxon>Streptophyta</taxon>
        <taxon>Embryophyta</taxon>
        <taxon>Tracheophyta</taxon>
        <taxon>Spermatophyta</taxon>
        <taxon>Magnoliopsida</taxon>
        <taxon>eudicotyledons</taxon>
        <taxon>Gunneridae</taxon>
        <taxon>Pentapetalae</taxon>
        <taxon>rosids</taxon>
        <taxon>malvids</taxon>
        <taxon>Malvales</taxon>
        <taxon>Malvaceae</taxon>
        <taxon>Malvoideae</taxon>
        <taxon>Gossypium</taxon>
    </lineage>
</organism>
<gene>
    <name evidence="1" type="ORF">Goari_004143</name>
</gene>
<reference evidence="1 2" key="1">
    <citation type="journal article" date="2019" name="Genome Biol. Evol.">
        <title>Insights into the evolution of the New World diploid cottons (Gossypium, subgenus Houzingenia) based on genome sequencing.</title>
        <authorList>
            <person name="Grover C.E."/>
            <person name="Arick M.A. 2nd"/>
            <person name="Thrash A."/>
            <person name="Conover J.L."/>
            <person name="Sanders W.S."/>
            <person name="Peterson D.G."/>
            <person name="Frelichowski J.E."/>
            <person name="Scheffler J.A."/>
            <person name="Scheffler B.E."/>
            <person name="Wendel J.F."/>
        </authorList>
    </citation>
    <scope>NUCLEOTIDE SEQUENCE [LARGE SCALE GENOMIC DNA]</scope>
    <source>
        <strain evidence="1">185</strain>
        <tissue evidence="1">Leaf</tissue>
    </source>
</reference>
<proteinExistence type="predicted"/>
<accession>A0A7J8Y418</accession>
<evidence type="ECO:0000313" key="2">
    <source>
        <dbReference type="Proteomes" id="UP000593577"/>
    </source>
</evidence>
<name>A0A7J8Y418_GOSAI</name>
<dbReference type="AlphaFoldDB" id="A0A7J8Y418"/>
<keyword evidence="2" id="KW-1185">Reference proteome</keyword>
<dbReference type="Proteomes" id="UP000593577">
    <property type="component" value="Unassembled WGS sequence"/>
</dbReference>
<protein>
    <submittedName>
        <fullName evidence="1">Uncharacterized protein</fullName>
    </submittedName>
</protein>
<sequence>MFPRIIFTSVIYSSSIQMMLSDQIYQSVKESSYIVPWQKLLCQGGCRCLRYCQH</sequence>